<accession>A0A5B8KQR2</accession>
<organism evidence="1">
    <name type="scientific">Leclercia adecarboxylata</name>
    <dbReference type="NCBI Taxonomy" id="83655"/>
    <lineage>
        <taxon>Bacteria</taxon>
        <taxon>Pseudomonadati</taxon>
        <taxon>Pseudomonadota</taxon>
        <taxon>Gammaproteobacteria</taxon>
        <taxon>Enterobacterales</taxon>
        <taxon>Enterobacteriaceae</taxon>
        <taxon>Leclercia</taxon>
    </lineage>
</organism>
<dbReference type="EMBL" id="MK036891">
    <property type="protein sequence ID" value="QDY98068.1"/>
    <property type="molecule type" value="Genomic_DNA"/>
</dbReference>
<reference evidence="1" key="1">
    <citation type="submission" date="2018-10" db="EMBL/GenBank/DDBJ databases">
        <authorList>
            <person name="Zhou D."/>
            <person name="Yin Z."/>
            <person name="Feng J."/>
        </authorList>
    </citation>
    <scope>NUCLEOTIDE SEQUENCE</scope>
    <source>
        <strain evidence="1">16005813</strain>
        <plasmid evidence="1">p16005813A</plasmid>
    </source>
</reference>
<sequence length="44" mass="4898">MPRHPEAVLGCLKLAALVTNNVRESGRVPGLAMENRVKVSRWIQ</sequence>
<geneLocation type="plasmid" evidence="1">
    <name>p16005813A</name>
</geneLocation>
<evidence type="ECO:0000313" key="1">
    <source>
        <dbReference type="EMBL" id="QDY98068.1"/>
    </source>
</evidence>
<name>A0A5B8KQR2_9ENTR</name>
<proteinExistence type="predicted"/>
<dbReference type="AlphaFoldDB" id="A0A5B8KQR2"/>
<protein>
    <submittedName>
        <fullName evidence="1">Uncharacterized protein</fullName>
    </submittedName>
</protein>
<keyword evidence="1" id="KW-0614">Plasmid</keyword>